<reference evidence="1" key="1">
    <citation type="submission" date="2021-06" db="EMBL/GenBank/DDBJ databases">
        <authorList>
            <person name="Kallberg Y."/>
            <person name="Tangrot J."/>
            <person name="Rosling A."/>
        </authorList>
    </citation>
    <scope>NUCLEOTIDE SEQUENCE</scope>
    <source>
        <strain evidence="1">MA461A</strain>
    </source>
</reference>
<sequence>KSETNNSVDIIEISQYLAQLYDKAFIAEECKLKTNQEEILYWYHYKKNLYF</sequence>
<dbReference type="Proteomes" id="UP000789920">
    <property type="component" value="Unassembled WGS sequence"/>
</dbReference>
<gene>
    <name evidence="1" type="ORF">RPERSI_LOCUS23451</name>
</gene>
<keyword evidence="2" id="KW-1185">Reference proteome</keyword>
<dbReference type="EMBL" id="CAJVQC010073171">
    <property type="protein sequence ID" value="CAG8812058.1"/>
    <property type="molecule type" value="Genomic_DNA"/>
</dbReference>
<protein>
    <submittedName>
        <fullName evidence="1">10354_t:CDS:1</fullName>
    </submittedName>
</protein>
<evidence type="ECO:0000313" key="1">
    <source>
        <dbReference type="EMBL" id="CAG8812058.1"/>
    </source>
</evidence>
<feature type="non-terminal residue" evidence="1">
    <location>
        <position position="51"/>
    </location>
</feature>
<proteinExistence type="predicted"/>
<accession>A0ACA9RWG7</accession>
<name>A0ACA9RWG7_9GLOM</name>
<feature type="non-terminal residue" evidence="1">
    <location>
        <position position="1"/>
    </location>
</feature>
<evidence type="ECO:0000313" key="2">
    <source>
        <dbReference type="Proteomes" id="UP000789920"/>
    </source>
</evidence>
<organism evidence="1 2">
    <name type="scientific">Racocetra persica</name>
    <dbReference type="NCBI Taxonomy" id="160502"/>
    <lineage>
        <taxon>Eukaryota</taxon>
        <taxon>Fungi</taxon>
        <taxon>Fungi incertae sedis</taxon>
        <taxon>Mucoromycota</taxon>
        <taxon>Glomeromycotina</taxon>
        <taxon>Glomeromycetes</taxon>
        <taxon>Diversisporales</taxon>
        <taxon>Gigasporaceae</taxon>
        <taxon>Racocetra</taxon>
    </lineage>
</organism>
<comment type="caution">
    <text evidence="1">The sequence shown here is derived from an EMBL/GenBank/DDBJ whole genome shotgun (WGS) entry which is preliminary data.</text>
</comment>